<comment type="caution">
    <text evidence="1">The sequence shown here is derived from an EMBL/GenBank/DDBJ whole genome shotgun (WGS) entry which is preliminary data.</text>
</comment>
<sequence>LRDESETHPRTEPHTLINLTFTGLDFFLALHGLDSRLGLSHFSLKTPDSSQPLNHQSHAPSSHWAQRLLQCLSEQGLPRIPDILAAIARPPLAVHSHHPSGEQFLL</sequence>
<accession>A0A9Q3FGP4</accession>
<keyword evidence="2" id="KW-1185">Reference proteome</keyword>
<dbReference type="EMBL" id="AVOT02042677">
    <property type="protein sequence ID" value="MBW0538102.1"/>
    <property type="molecule type" value="Genomic_DNA"/>
</dbReference>
<name>A0A9Q3FGP4_9BASI</name>
<organism evidence="1 2">
    <name type="scientific">Austropuccinia psidii MF-1</name>
    <dbReference type="NCBI Taxonomy" id="1389203"/>
    <lineage>
        <taxon>Eukaryota</taxon>
        <taxon>Fungi</taxon>
        <taxon>Dikarya</taxon>
        <taxon>Basidiomycota</taxon>
        <taxon>Pucciniomycotina</taxon>
        <taxon>Pucciniomycetes</taxon>
        <taxon>Pucciniales</taxon>
        <taxon>Sphaerophragmiaceae</taxon>
        <taxon>Austropuccinia</taxon>
    </lineage>
</organism>
<reference evidence="1" key="1">
    <citation type="submission" date="2021-03" db="EMBL/GenBank/DDBJ databases">
        <title>Draft genome sequence of rust myrtle Austropuccinia psidii MF-1, a brazilian biotype.</title>
        <authorList>
            <person name="Quecine M.C."/>
            <person name="Pachon D.M.R."/>
            <person name="Bonatelli M.L."/>
            <person name="Correr F.H."/>
            <person name="Franceschini L.M."/>
            <person name="Leite T.F."/>
            <person name="Margarido G.R.A."/>
            <person name="Almeida C.A."/>
            <person name="Ferrarezi J.A."/>
            <person name="Labate C.A."/>
        </authorList>
    </citation>
    <scope>NUCLEOTIDE SEQUENCE</scope>
    <source>
        <strain evidence="1">MF-1</strain>
    </source>
</reference>
<dbReference type="Proteomes" id="UP000765509">
    <property type="component" value="Unassembled WGS sequence"/>
</dbReference>
<evidence type="ECO:0000313" key="1">
    <source>
        <dbReference type="EMBL" id="MBW0538102.1"/>
    </source>
</evidence>
<dbReference type="AlphaFoldDB" id="A0A9Q3FGP4"/>
<gene>
    <name evidence="1" type="ORF">O181_077817</name>
</gene>
<protein>
    <submittedName>
        <fullName evidence="1">Uncharacterized protein</fullName>
    </submittedName>
</protein>
<proteinExistence type="predicted"/>
<evidence type="ECO:0000313" key="2">
    <source>
        <dbReference type="Proteomes" id="UP000765509"/>
    </source>
</evidence>
<feature type="non-terminal residue" evidence="1">
    <location>
        <position position="1"/>
    </location>
</feature>